<proteinExistence type="predicted"/>
<dbReference type="RefSeq" id="WP_228848276.1">
    <property type="nucleotide sequence ID" value="NZ_JADCKQ010000004.1"/>
</dbReference>
<dbReference type="Gene3D" id="3.40.710.10">
    <property type="entry name" value="DD-peptidase/beta-lactamase superfamily"/>
    <property type="match status" value="1"/>
</dbReference>
<keyword evidence="3" id="KW-0378">Hydrolase</keyword>
<comment type="caution">
    <text evidence="3">The sequence shown here is derived from an EMBL/GenBank/DDBJ whole genome shotgun (WGS) entry which is preliminary data.</text>
</comment>
<dbReference type="GO" id="GO:0016787">
    <property type="term" value="F:hydrolase activity"/>
    <property type="evidence" value="ECO:0007669"/>
    <property type="project" value="UniProtKB-KW"/>
</dbReference>
<dbReference type="SUPFAM" id="SSF56601">
    <property type="entry name" value="beta-lactamase/transpeptidase-like"/>
    <property type="match status" value="1"/>
</dbReference>
<dbReference type="PANTHER" id="PTHR43283">
    <property type="entry name" value="BETA-LACTAMASE-RELATED"/>
    <property type="match status" value="1"/>
</dbReference>
<evidence type="ECO:0000259" key="2">
    <source>
        <dbReference type="Pfam" id="PF00144"/>
    </source>
</evidence>
<dbReference type="EMBL" id="JADCKQ010000004">
    <property type="protein sequence ID" value="MBI1493444.1"/>
    <property type="molecule type" value="Genomic_DNA"/>
</dbReference>
<keyword evidence="1" id="KW-1133">Transmembrane helix</keyword>
<gene>
    <name evidence="3" type="ORF">H1D41_07345</name>
</gene>
<dbReference type="InterPro" id="IPR050789">
    <property type="entry name" value="Diverse_Enzym_Activities"/>
</dbReference>
<dbReference type="PANTHER" id="PTHR43283:SF14">
    <property type="entry name" value="BLL8153 PROTEIN"/>
    <property type="match status" value="1"/>
</dbReference>
<feature type="domain" description="Beta-lactamase-related" evidence="2">
    <location>
        <begin position="93"/>
        <end position="365"/>
    </location>
</feature>
<feature type="transmembrane region" description="Helical" evidence="1">
    <location>
        <begin position="7"/>
        <end position="25"/>
    </location>
</feature>
<sequence>MKRILKMILKIILVLAVITVVLGIWKREELVRLNAVLTLFSEDRIVQNFSHMDAAFLARDVARGDGSVSDLPVGADMVLPPSVAPWIEERSVTALLVMKGGEIRSEAYFLGTSSDDMRVSWSVAKSFLSALIGILHHDGTIPDLDVPVTQYVPTLAGTAYEGATIRNVLNMASGVQFDEDYLAFFSDINKMGREIALGGSLDDFAAGLEVQEHSPGEIWQYVSIDTHVIGMVIRGASGREIPDLLSEKIIAPLGFQSTPYYLTDGDGTSFVLGGLNMPTRDYARFGLMFANGGSWKGEQIVPAEWIAASTAPSAPTAPGEIGYGFQWWVPVGAQPGEYMARGVYGQYIYINTAKDVVIATNAADRKFRQDGVAEQNVAIFREITASLD</sequence>
<evidence type="ECO:0000313" key="4">
    <source>
        <dbReference type="Proteomes" id="UP000640583"/>
    </source>
</evidence>
<keyword evidence="4" id="KW-1185">Reference proteome</keyword>
<accession>A0A8J7IVE3</accession>
<name>A0A8J7IVE3_9RHOB</name>
<dbReference type="AlphaFoldDB" id="A0A8J7IVE3"/>
<keyword evidence="1" id="KW-0472">Membrane</keyword>
<organism evidence="3 4">
    <name type="scientific">Halocynthiibacter styelae</name>
    <dbReference type="NCBI Taxonomy" id="2761955"/>
    <lineage>
        <taxon>Bacteria</taxon>
        <taxon>Pseudomonadati</taxon>
        <taxon>Pseudomonadota</taxon>
        <taxon>Alphaproteobacteria</taxon>
        <taxon>Rhodobacterales</taxon>
        <taxon>Paracoccaceae</taxon>
        <taxon>Halocynthiibacter</taxon>
    </lineage>
</organism>
<dbReference type="InterPro" id="IPR012338">
    <property type="entry name" value="Beta-lactam/transpept-like"/>
</dbReference>
<dbReference type="Pfam" id="PF00144">
    <property type="entry name" value="Beta-lactamase"/>
    <property type="match status" value="1"/>
</dbReference>
<dbReference type="Proteomes" id="UP000640583">
    <property type="component" value="Unassembled WGS sequence"/>
</dbReference>
<protein>
    <submittedName>
        <fullName evidence="3">Serine hydrolase</fullName>
    </submittedName>
</protein>
<reference evidence="3" key="1">
    <citation type="submission" date="2020-10" db="EMBL/GenBank/DDBJ databases">
        <title>Paenihalocynthiibacter styelae gen. nov., sp. nov., isolated from stalked sea squirt Styela clava.</title>
        <authorList>
            <person name="Kim Y.-O."/>
            <person name="Yoon J.-H."/>
        </authorList>
    </citation>
    <scope>NUCLEOTIDE SEQUENCE</scope>
    <source>
        <strain evidence="3">MYP1-1</strain>
    </source>
</reference>
<evidence type="ECO:0000313" key="3">
    <source>
        <dbReference type="EMBL" id="MBI1493444.1"/>
    </source>
</evidence>
<dbReference type="InterPro" id="IPR001466">
    <property type="entry name" value="Beta-lactam-related"/>
</dbReference>
<keyword evidence="1" id="KW-0812">Transmembrane</keyword>
<evidence type="ECO:0000256" key="1">
    <source>
        <dbReference type="SAM" id="Phobius"/>
    </source>
</evidence>